<dbReference type="Pfam" id="PF00498">
    <property type="entry name" value="FHA"/>
    <property type="match status" value="1"/>
</dbReference>
<feature type="compositionally biased region" description="Basic and acidic residues" evidence="1">
    <location>
        <begin position="372"/>
        <end position="381"/>
    </location>
</feature>
<name>A0A6E8VNR8_ANOCL</name>
<dbReference type="InterPro" id="IPR041677">
    <property type="entry name" value="DNA2/NAM7_AAA_11"/>
</dbReference>
<feature type="compositionally biased region" description="Low complexity" evidence="1">
    <location>
        <begin position="847"/>
        <end position="897"/>
    </location>
</feature>
<dbReference type="InterPro" id="IPR008984">
    <property type="entry name" value="SMAD_FHA_dom_sf"/>
</dbReference>
<dbReference type="CDD" id="cd18808">
    <property type="entry name" value="SF1_C_Upf1"/>
    <property type="match status" value="1"/>
</dbReference>
<feature type="compositionally biased region" description="Low complexity" evidence="1">
    <location>
        <begin position="750"/>
        <end position="764"/>
    </location>
</feature>
<sequence length="1738" mass="194537">MVSDSESSDDDCSEPYEWFLHRLYHKDHKIVPIRETPKIIGRGKDANCQFKPGKYFLVSRNHCMVQIVDGKPTITDCHSRRGTFVNGDRIDKFQPGRIELKEGDLVGIAHKNEEIQQYFKFHDEVLRYRVCRTIGKDEAVVISDDEQEEEVDVKCAILPEPDLDIPSTASSSQSEASQSDTEPVENGSERSASPQPGPSGLQLSAVVSIPEELMRKSSFERQYDDMMLCASKLNPDGYESDTEPEPCVVQPVAYDTSDVIVLSDDDEYIDVQYSQMVIEEVQQELEDDVELVELPDLGEEEEDTSLWALKLKPDVDATRRYKKRAKEAKEEKEASKRERPDAFEKQNHHHHHHKKHRSSSSRSSEEENVAVQREDAGKESSLKVVLKRNSTDAKCDVIETKTVDAKKPSRHTTESSKDSKRDAGDAKKLHRRTTEPIASTSSPAVEPIPSTSKHSKEPTPSSSRHTTNGPSTSAARHTHEPTPSTSSKHTKEPTPSTSRHTNGPVASTSRHTAEPTPSTSRQSYESATPSTSKHRDSVTEPERNRPVIDDKVKKPLQQKQPEEEPNRLKNRRHSVANWTEIGPHRPSGTIEIAMPEKPKPPSKEVAAGPLWMQQAAKPAVAGENSSSNASAAPEESTAASAPKSNLKRRGSVSSVGEVQAMIQKKLKRRYSVSDRNVFDFQPVKVSKDQKEQRKSRLMQINEKKKQQERQGPVMLFEPQPLGRKTGTTKPKVKFTPNNRGSFLTAPVPLPSTSRAPSTSRPAATDESIVCTQSTTLEQLPTANGVEEEVIDMRPKKLTFQSVARVSNVDRPVPSGSGLNKQPLATSSNRPTNMEPPPPVTLAKPQHPSTSGGISNSSSNSHSSSTTTTTSTSSSNSASSSHTATTSATTAAPTASTSQRVLPPQVKIRKKQPLQGILKSYDKPNGENPAPKKSVTIRLELNKTRYIENCLDKSESPPPEKELPEPKLPQKEIQEQILWQELDLLAEVLEWPTKWLQQQESELLANGPFASEGKLLPKLDNYDSYESFRNFHLPFLKRELWQEIYTCAKVAKSFLTLHDVTVGKAEHVELCKLFCKVRINTHGKDFFPLFDFGIVEYHSLLGHRTSLFVSVRAQNKDDSVPLRDSNGVQQQPGIAFVLTLYAAGRELEGLRSGRNFVYRPLARVHLYMRRCNAISLLEHSPLLPNIICPDTNRAKLEEIGRRLLQQPEMRTNVARHMEAGALNPGQMEIVSSVLDECQCWEEPTISLIQGPPGTGKSRVIGNLVLELMRLGHKSKERMRVLVCASSNTAVDVIVKNLMKLQQRKAANERFKLVRTGTRSKVDQECAPVFIDKLVQEEVNRQNRVPDARKNDGSLQNIERERNVLANRIKMAQAELSSGRSVNMEMLKVMKRKLHSLEEVLNPGGTSSASATTDGRKKQEIKARICILQGADIVCTTLGSCSTLASYCTNLRFSVCIIDEATQCTELCSLLPLQYHLSKMVLVGDINQLPATVLDQQCIDAGFRASLFSRLYQSYAGAGGQPPEDGLKMLKTQYRMHPKICHWPNRYFYGGQLKNATCTEAMRKTIPLKPYMVISLSYDQELTQAQYEIYNKDEILFVVELMKQVVRCCDKHASFAIITPYARHKEEMIQSLRSTQLKRVEVHSIDSVQGKEFDVVIISLARSNGAGFLNNPERINVALTRARQCLVLCGNFASLKHKTVWSSLLEDAEKRKVYYHLEEHDAQVDGQQMVKNIMERLRMT</sequence>
<dbReference type="RefSeq" id="XP_040224920.2">
    <property type="nucleotide sequence ID" value="XM_040368986.2"/>
</dbReference>
<dbReference type="GO" id="GO:0006369">
    <property type="term" value="P:termination of RNA polymerase II transcription"/>
    <property type="evidence" value="ECO:0007669"/>
    <property type="project" value="TreeGrafter"/>
</dbReference>
<feature type="compositionally biased region" description="Polar residues" evidence="1">
    <location>
        <begin position="816"/>
        <end position="831"/>
    </location>
</feature>
<feature type="region of interest" description="Disordered" evidence="1">
    <location>
        <begin position="161"/>
        <end position="202"/>
    </location>
</feature>
<accession>A0A6E8VNR8</accession>
<feature type="region of interest" description="Disordered" evidence="1">
    <location>
        <begin position="808"/>
        <end position="934"/>
    </location>
</feature>
<dbReference type="KEGG" id="acoz:120950729"/>
<evidence type="ECO:0000313" key="3">
    <source>
        <dbReference type="EnsemblMetazoa" id="ACON005926-PA"/>
    </source>
</evidence>
<evidence type="ECO:0000259" key="2">
    <source>
        <dbReference type="PROSITE" id="PS50006"/>
    </source>
</evidence>
<dbReference type="GeneID" id="120950729"/>
<feature type="region of interest" description="Disordered" evidence="1">
    <location>
        <begin position="685"/>
        <end position="766"/>
    </location>
</feature>
<feature type="region of interest" description="Disordered" evidence="1">
    <location>
        <begin position="318"/>
        <end position="657"/>
    </location>
</feature>
<feature type="compositionally biased region" description="Basic and acidic residues" evidence="1">
    <location>
        <begin position="685"/>
        <end position="694"/>
    </location>
</feature>
<organism evidence="3 4">
    <name type="scientific">Anopheles coluzzii</name>
    <name type="common">African malaria mosquito</name>
    <dbReference type="NCBI Taxonomy" id="1518534"/>
    <lineage>
        <taxon>Eukaryota</taxon>
        <taxon>Metazoa</taxon>
        <taxon>Ecdysozoa</taxon>
        <taxon>Arthropoda</taxon>
        <taxon>Hexapoda</taxon>
        <taxon>Insecta</taxon>
        <taxon>Pterygota</taxon>
        <taxon>Neoptera</taxon>
        <taxon>Endopterygota</taxon>
        <taxon>Diptera</taxon>
        <taxon>Nematocera</taxon>
        <taxon>Culicoidea</taxon>
        <taxon>Culicidae</taxon>
        <taxon>Anophelinae</taxon>
        <taxon>Anopheles</taxon>
    </lineage>
</organism>
<feature type="compositionally biased region" description="Polar residues" evidence="1">
    <location>
        <begin position="458"/>
        <end position="531"/>
    </location>
</feature>
<feature type="compositionally biased region" description="Basic and acidic residues" evidence="1">
    <location>
        <begin position="389"/>
        <end position="427"/>
    </location>
</feature>
<dbReference type="Proteomes" id="UP001105220">
    <property type="component" value="Unplaced"/>
</dbReference>
<dbReference type="VEuPathDB" id="VectorBase:ACON2_039646"/>
<dbReference type="GO" id="GO:0001147">
    <property type="term" value="F:transcription termination site sequence-specific DNA binding"/>
    <property type="evidence" value="ECO:0007669"/>
    <property type="project" value="TreeGrafter"/>
</dbReference>
<feature type="compositionally biased region" description="Low complexity" evidence="1">
    <location>
        <begin position="621"/>
        <end position="644"/>
    </location>
</feature>
<feature type="compositionally biased region" description="Basic and acidic residues" evidence="1">
    <location>
        <begin position="327"/>
        <end position="346"/>
    </location>
</feature>
<feature type="compositionally biased region" description="Low complexity" evidence="1">
    <location>
        <begin position="167"/>
        <end position="181"/>
    </location>
</feature>
<dbReference type="VEuPathDB" id="VectorBase:ACMO_003976"/>
<dbReference type="EnsemblMetazoa" id="ACON005926-RA">
    <property type="protein sequence ID" value="ACON005926-PA"/>
    <property type="gene ID" value="ACON005926"/>
</dbReference>
<dbReference type="InterPro" id="IPR041679">
    <property type="entry name" value="DNA2/NAM7-like_C"/>
</dbReference>
<dbReference type="Pfam" id="PF13086">
    <property type="entry name" value="AAA_11"/>
    <property type="match status" value="1"/>
</dbReference>
<dbReference type="PROSITE" id="PS50006">
    <property type="entry name" value="FHA_DOMAIN"/>
    <property type="match status" value="1"/>
</dbReference>
<evidence type="ECO:0000256" key="1">
    <source>
        <dbReference type="SAM" id="MobiDB-lite"/>
    </source>
</evidence>
<dbReference type="GO" id="GO:0016604">
    <property type="term" value="C:nuclear body"/>
    <property type="evidence" value="ECO:0007669"/>
    <property type="project" value="TreeGrafter"/>
</dbReference>
<dbReference type="Gene3D" id="2.60.200.20">
    <property type="match status" value="1"/>
</dbReference>
<dbReference type="CTD" id="23064"/>
<dbReference type="VEuPathDB" id="VectorBase:ACON005926"/>
<protein>
    <submittedName>
        <fullName evidence="3">FHA domain-containing protein</fullName>
    </submittedName>
</protein>
<dbReference type="InterPro" id="IPR047187">
    <property type="entry name" value="SF1_C_Upf1"/>
</dbReference>
<dbReference type="SMART" id="SM00240">
    <property type="entry name" value="FHA"/>
    <property type="match status" value="1"/>
</dbReference>
<dbReference type="FunFam" id="3.40.50.300:FF:001576">
    <property type="entry name" value="tRNA-splicing endonuclease, putative"/>
    <property type="match status" value="1"/>
</dbReference>
<dbReference type="InterPro" id="IPR045055">
    <property type="entry name" value="DNA2/NAM7-like"/>
</dbReference>
<dbReference type="SUPFAM" id="SSF49879">
    <property type="entry name" value="SMAD/FHA domain"/>
    <property type="match status" value="1"/>
</dbReference>
<keyword evidence="4" id="KW-1185">Reference proteome</keyword>
<proteinExistence type="predicted"/>
<feature type="domain" description="FHA" evidence="2">
    <location>
        <begin position="38"/>
        <end position="90"/>
    </location>
</feature>
<dbReference type="InterPro" id="IPR027417">
    <property type="entry name" value="P-loop_NTPase"/>
</dbReference>
<dbReference type="GO" id="GO:0004386">
    <property type="term" value="F:helicase activity"/>
    <property type="evidence" value="ECO:0007669"/>
    <property type="project" value="InterPro"/>
</dbReference>
<dbReference type="Gene3D" id="3.40.50.300">
    <property type="entry name" value="P-loop containing nucleotide triphosphate hydrolases"/>
    <property type="match status" value="2"/>
</dbReference>
<feature type="compositionally biased region" description="Basic and acidic residues" evidence="1">
    <location>
        <begin position="533"/>
        <end position="553"/>
    </location>
</feature>
<evidence type="ECO:0000313" key="4">
    <source>
        <dbReference type="Proteomes" id="UP001105220"/>
    </source>
</evidence>
<dbReference type="PANTHER" id="PTHR10887">
    <property type="entry name" value="DNA2/NAM7 HELICASE FAMILY"/>
    <property type="match status" value="1"/>
</dbReference>
<reference evidence="3" key="2">
    <citation type="submission" date="2020-05" db="UniProtKB">
        <authorList>
            <consortium name="EnsemblMetazoa"/>
        </authorList>
    </citation>
    <scope>IDENTIFICATION</scope>
    <source>
        <strain evidence="3">Ngousso</strain>
    </source>
</reference>
<reference key="1">
    <citation type="journal article" date="2019" name="Genes (Basel)">
        <title>A High-Quality De novo Genome Assembly from a Single Mosquito Using PacBio Sequencing.</title>
        <authorList>
            <person name="Kingan S.B."/>
            <person name="Heaton H."/>
            <person name="Cudini J."/>
            <person name="Lambert C.C."/>
            <person name="Baybayan P."/>
            <person name="Galvin B.D."/>
            <person name="Durbin R."/>
            <person name="Korlach J."/>
            <person name="Lawniczak M.K.N."/>
        </authorList>
    </citation>
    <scope>NUCLEOTIDE SEQUENCE [LARGE SCALE GENOMIC DNA]</scope>
    <source>
        <strain>Mali-NIH</strain>
    </source>
</reference>
<dbReference type="Pfam" id="PF13087">
    <property type="entry name" value="AAA_12"/>
    <property type="match status" value="1"/>
</dbReference>
<dbReference type="SUPFAM" id="SSF52540">
    <property type="entry name" value="P-loop containing nucleoside triphosphate hydrolases"/>
    <property type="match status" value="1"/>
</dbReference>
<dbReference type="InterPro" id="IPR000253">
    <property type="entry name" value="FHA_dom"/>
</dbReference>
<dbReference type="PANTHER" id="PTHR10887:SF495">
    <property type="entry name" value="HELICASE SENATAXIN ISOFORM X1-RELATED"/>
    <property type="match status" value="1"/>
</dbReference>
<feature type="compositionally biased region" description="Basic residues" evidence="1">
    <location>
        <begin position="347"/>
        <end position="359"/>
    </location>
</feature>